<name>A0ABN9W3A4_9DINO</name>
<dbReference type="InterPro" id="IPR011009">
    <property type="entry name" value="Kinase-like_dom_sf"/>
</dbReference>
<protein>
    <recommendedName>
        <fullName evidence="8">Protein kinase domain-containing protein</fullName>
    </recommendedName>
</protein>
<feature type="non-terminal residue" evidence="9">
    <location>
        <position position="1"/>
    </location>
</feature>
<dbReference type="InterPro" id="IPR000719">
    <property type="entry name" value="Prot_kinase_dom"/>
</dbReference>
<evidence type="ECO:0000256" key="4">
    <source>
        <dbReference type="ARBA" id="ARBA00022777"/>
    </source>
</evidence>
<dbReference type="SMART" id="SM00220">
    <property type="entry name" value="S_TKc"/>
    <property type="match status" value="1"/>
</dbReference>
<dbReference type="EMBL" id="CAUYUJ010018087">
    <property type="protein sequence ID" value="CAK0880550.1"/>
    <property type="molecule type" value="Genomic_DNA"/>
</dbReference>
<organism evidence="9 10">
    <name type="scientific">Prorocentrum cordatum</name>
    <dbReference type="NCBI Taxonomy" id="2364126"/>
    <lineage>
        <taxon>Eukaryota</taxon>
        <taxon>Sar</taxon>
        <taxon>Alveolata</taxon>
        <taxon>Dinophyceae</taxon>
        <taxon>Prorocentrales</taxon>
        <taxon>Prorocentraceae</taxon>
        <taxon>Prorocentrum</taxon>
    </lineage>
</organism>
<proteinExistence type="inferred from homology"/>
<keyword evidence="10" id="KW-1185">Reference proteome</keyword>
<evidence type="ECO:0000256" key="5">
    <source>
        <dbReference type="ARBA" id="ARBA00022840"/>
    </source>
</evidence>
<dbReference type="Gene3D" id="3.30.200.20">
    <property type="entry name" value="Phosphorylase Kinase, domain 1"/>
    <property type="match status" value="1"/>
</dbReference>
<dbReference type="Pfam" id="PF00069">
    <property type="entry name" value="Pkinase"/>
    <property type="match status" value="1"/>
</dbReference>
<sequence>EEIAHFSWKVGMMLRSRYQVAELLGDGTFGRVLLADDLKKNRRVAVKVIRNVEKYTKNAKREAEILKDIRAAMTEKASGCVVMHETFVHTEGEERFFCMSFEVLGGSLYDFLKKNRFRGFWVQDIQDIARQCLQALSFLHDDLNLTHTDLKLENVLFQSEEPPRPSTFPREAAWRDSRAKRRDAPVAPYVRPASTKIKLIDFGNATYELEHHSTIINTRQYRAPEVILALGWDERSDLWSTGCILMELYTGELLFRTHESLEHLALMERAIETFPGQMLSLAATTARQEQFLVMDPPGSGRWRLHWPELAKSPASDTHVKSQRKMSQLVESQHSSLADFSASLLILEPSRRPSAKAALAHPFLFDSFDD</sequence>
<feature type="binding site" evidence="6">
    <location>
        <position position="47"/>
    </location>
    <ligand>
        <name>ATP</name>
        <dbReference type="ChEBI" id="CHEBI:30616"/>
    </ligand>
</feature>
<keyword evidence="4" id="KW-0418">Kinase</keyword>
<dbReference type="InterPro" id="IPR051175">
    <property type="entry name" value="CLK_kinases"/>
</dbReference>
<evidence type="ECO:0000256" key="6">
    <source>
        <dbReference type="PROSITE-ProRule" id="PRU10141"/>
    </source>
</evidence>
<evidence type="ECO:0000256" key="1">
    <source>
        <dbReference type="ARBA" id="ARBA00022527"/>
    </source>
</evidence>
<evidence type="ECO:0000256" key="7">
    <source>
        <dbReference type="RuleBase" id="RU000304"/>
    </source>
</evidence>
<dbReference type="PROSITE" id="PS50011">
    <property type="entry name" value="PROTEIN_KINASE_DOM"/>
    <property type="match status" value="1"/>
</dbReference>
<dbReference type="SUPFAM" id="SSF56112">
    <property type="entry name" value="Protein kinase-like (PK-like)"/>
    <property type="match status" value="1"/>
</dbReference>
<dbReference type="Gene3D" id="1.10.510.10">
    <property type="entry name" value="Transferase(Phosphotransferase) domain 1"/>
    <property type="match status" value="1"/>
</dbReference>
<reference evidence="9" key="1">
    <citation type="submission" date="2023-10" db="EMBL/GenBank/DDBJ databases">
        <authorList>
            <person name="Chen Y."/>
            <person name="Shah S."/>
            <person name="Dougan E. K."/>
            <person name="Thang M."/>
            <person name="Chan C."/>
        </authorList>
    </citation>
    <scope>NUCLEOTIDE SEQUENCE [LARGE SCALE GENOMIC DNA]</scope>
</reference>
<dbReference type="InterPro" id="IPR017441">
    <property type="entry name" value="Protein_kinase_ATP_BS"/>
</dbReference>
<evidence type="ECO:0000256" key="3">
    <source>
        <dbReference type="ARBA" id="ARBA00022741"/>
    </source>
</evidence>
<dbReference type="PROSITE" id="PS00108">
    <property type="entry name" value="PROTEIN_KINASE_ST"/>
    <property type="match status" value="1"/>
</dbReference>
<dbReference type="PANTHER" id="PTHR45646:SF11">
    <property type="entry name" value="SERINE_THREONINE-PROTEIN KINASE DOA"/>
    <property type="match status" value="1"/>
</dbReference>
<evidence type="ECO:0000313" key="10">
    <source>
        <dbReference type="Proteomes" id="UP001189429"/>
    </source>
</evidence>
<gene>
    <name evidence="9" type="ORF">PCOR1329_LOCUS63652</name>
</gene>
<dbReference type="PROSITE" id="PS00107">
    <property type="entry name" value="PROTEIN_KINASE_ATP"/>
    <property type="match status" value="1"/>
</dbReference>
<keyword evidence="2" id="KW-0808">Transferase</keyword>
<evidence type="ECO:0000256" key="2">
    <source>
        <dbReference type="ARBA" id="ARBA00022679"/>
    </source>
</evidence>
<accession>A0ABN9W3A4</accession>
<keyword evidence="1 7" id="KW-0723">Serine/threonine-protein kinase</keyword>
<dbReference type="PANTHER" id="PTHR45646">
    <property type="entry name" value="SERINE/THREONINE-PROTEIN KINASE DOA-RELATED"/>
    <property type="match status" value="1"/>
</dbReference>
<dbReference type="Proteomes" id="UP001189429">
    <property type="component" value="Unassembled WGS sequence"/>
</dbReference>
<dbReference type="InterPro" id="IPR008271">
    <property type="entry name" value="Ser/Thr_kinase_AS"/>
</dbReference>
<evidence type="ECO:0000259" key="8">
    <source>
        <dbReference type="PROSITE" id="PS50011"/>
    </source>
</evidence>
<feature type="domain" description="Protein kinase" evidence="8">
    <location>
        <begin position="18"/>
        <end position="363"/>
    </location>
</feature>
<keyword evidence="3 6" id="KW-0547">Nucleotide-binding</keyword>
<comment type="caution">
    <text evidence="9">The sequence shown here is derived from an EMBL/GenBank/DDBJ whole genome shotgun (WGS) entry which is preliminary data.</text>
</comment>
<keyword evidence="5 6" id="KW-0067">ATP-binding</keyword>
<comment type="similarity">
    <text evidence="7">Belongs to the protein kinase superfamily.</text>
</comment>
<evidence type="ECO:0000313" key="9">
    <source>
        <dbReference type="EMBL" id="CAK0880550.1"/>
    </source>
</evidence>